<evidence type="ECO:0000256" key="3">
    <source>
        <dbReference type="ARBA" id="ARBA00022692"/>
    </source>
</evidence>
<comment type="caution">
    <text evidence="6">Lacks conserved residue(s) required for the propagation of feature annotation.</text>
</comment>
<evidence type="ECO:0000313" key="8">
    <source>
        <dbReference type="EMBL" id="MVA98317.1"/>
    </source>
</evidence>
<evidence type="ECO:0000313" key="9">
    <source>
        <dbReference type="Proteomes" id="UP000463224"/>
    </source>
</evidence>
<feature type="transmembrane region" description="Helical" evidence="6">
    <location>
        <begin position="20"/>
        <end position="40"/>
    </location>
</feature>
<dbReference type="EMBL" id="WPHG01000003">
    <property type="protein sequence ID" value="MVA98317.1"/>
    <property type="molecule type" value="Genomic_DNA"/>
</dbReference>
<dbReference type="Proteomes" id="UP000463224">
    <property type="component" value="Unassembled WGS sequence"/>
</dbReference>
<sequence>MSGDAGKTPTGPAGAPWRYAPIAIVVAGLGFGYAMGWHRFLSLAYLSESREALAAFVAAHHVRSLVLFFVAYTLAVAFSFPAASVLTILAGFLFGWLAGAALVVFAATLGATLLFLAARTAFGDVLHRKLGARVARLADGFERDAFGYLLVLRLAPIFPFWIINIAPAFFAVRLRTYVAATFIGILPGTIAYAWLGEGLDSVLVAAGQSGRDISLRDLVTPEITLAFVALALVAAIPTIVKKVRDRRA</sequence>
<evidence type="ECO:0000256" key="5">
    <source>
        <dbReference type="ARBA" id="ARBA00023136"/>
    </source>
</evidence>
<protein>
    <recommendedName>
        <fullName evidence="6">TVP38/TMEM64 family membrane protein</fullName>
    </recommendedName>
</protein>
<keyword evidence="4 6" id="KW-1133">Transmembrane helix</keyword>
<dbReference type="PANTHER" id="PTHR12677:SF59">
    <property type="entry name" value="GOLGI APPARATUS MEMBRANE PROTEIN TVP38-RELATED"/>
    <property type="match status" value="1"/>
</dbReference>
<dbReference type="PANTHER" id="PTHR12677">
    <property type="entry name" value="GOLGI APPARATUS MEMBRANE PROTEIN TVP38-RELATED"/>
    <property type="match status" value="1"/>
</dbReference>
<keyword evidence="5 6" id="KW-0472">Membrane</keyword>
<gene>
    <name evidence="8" type="ORF">GN330_13790</name>
</gene>
<comment type="subcellular location">
    <subcellularLocation>
        <location evidence="1 6">Cell membrane</location>
        <topology evidence="1 6">Multi-pass membrane protein</topology>
    </subcellularLocation>
</comment>
<dbReference type="InterPro" id="IPR032816">
    <property type="entry name" value="VTT_dom"/>
</dbReference>
<feature type="transmembrane region" description="Helical" evidence="6">
    <location>
        <begin position="177"/>
        <end position="195"/>
    </location>
</feature>
<evidence type="ECO:0000256" key="4">
    <source>
        <dbReference type="ARBA" id="ARBA00022989"/>
    </source>
</evidence>
<keyword evidence="9" id="KW-1185">Reference proteome</keyword>
<comment type="caution">
    <text evidence="8">The sequence shown here is derived from an EMBL/GenBank/DDBJ whole genome shotgun (WGS) entry which is preliminary data.</text>
</comment>
<proteinExistence type="inferred from homology"/>
<feature type="transmembrane region" description="Helical" evidence="6">
    <location>
        <begin position="102"/>
        <end position="122"/>
    </location>
</feature>
<keyword evidence="3 6" id="KW-0812">Transmembrane</keyword>
<dbReference type="Pfam" id="PF09335">
    <property type="entry name" value="VTT_dom"/>
    <property type="match status" value="1"/>
</dbReference>
<evidence type="ECO:0000259" key="7">
    <source>
        <dbReference type="Pfam" id="PF09335"/>
    </source>
</evidence>
<evidence type="ECO:0000256" key="2">
    <source>
        <dbReference type="ARBA" id="ARBA00022475"/>
    </source>
</evidence>
<dbReference type="AlphaFoldDB" id="A0A844QGT0"/>
<keyword evidence="2 6" id="KW-1003">Cell membrane</keyword>
<feature type="transmembrane region" description="Helical" evidence="6">
    <location>
        <begin position="223"/>
        <end position="240"/>
    </location>
</feature>
<evidence type="ECO:0000256" key="6">
    <source>
        <dbReference type="RuleBase" id="RU366058"/>
    </source>
</evidence>
<dbReference type="RefSeq" id="WP_156713269.1">
    <property type="nucleotide sequence ID" value="NZ_WPHG01000003.1"/>
</dbReference>
<feature type="domain" description="VTT" evidence="7">
    <location>
        <begin position="83"/>
        <end position="197"/>
    </location>
</feature>
<dbReference type="InterPro" id="IPR015414">
    <property type="entry name" value="TMEM64"/>
</dbReference>
<dbReference type="GO" id="GO:0005886">
    <property type="term" value="C:plasma membrane"/>
    <property type="evidence" value="ECO:0007669"/>
    <property type="project" value="UniProtKB-SubCell"/>
</dbReference>
<evidence type="ECO:0000256" key="1">
    <source>
        <dbReference type="ARBA" id="ARBA00004651"/>
    </source>
</evidence>
<comment type="similarity">
    <text evidence="6">Belongs to the TVP38/TMEM64 family.</text>
</comment>
<name>A0A844QGT0_9HYPH</name>
<accession>A0A844QGT0</accession>
<reference evidence="8 9" key="1">
    <citation type="submission" date="2019-12" db="EMBL/GenBank/DDBJ databases">
        <title>Nitratireductor arenosus sp. nov., Isolated from sea sand, Jeju island, South Korea.</title>
        <authorList>
            <person name="Kim W."/>
        </authorList>
    </citation>
    <scope>NUCLEOTIDE SEQUENCE [LARGE SCALE GENOMIC DNA]</scope>
    <source>
        <strain evidence="8 9">CAU 1489</strain>
    </source>
</reference>
<organism evidence="8 9">
    <name type="scientific">Nitratireductor arenosus</name>
    <dbReference type="NCBI Taxonomy" id="2682096"/>
    <lineage>
        <taxon>Bacteria</taxon>
        <taxon>Pseudomonadati</taxon>
        <taxon>Pseudomonadota</taxon>
        <taxon>Alphaproteobacteria</taxon>
        <taxon>Hyphomicrobiales</taxon>
        <taxon>Phyllobacteriaceae</taxon>
        <taxon>Nitratireductor</taxon>
    </lineage>
</organism>